<dbReference type="InterPro" id="IPR016047">
    <property type="entry name" value="M23ase_b-sheet_dom"/>
</dbReference>
<protein>
    <recommendedName>
        <fullName evidence="2">SH3b domain-containing protein</fullName>
    </recommendedName>
</protein>
<feature type="chain" id="PRO_5045711950" description="SH3b domain-containing protein" evidence="1">
    <location>
        <begin position="30"/>
        <end position="326"/>
    </location>
</feature>
<dbReference type="InterPro" id="IPR006311">
    <property type="entry name" value="TAT_signal"/>
</dbReference>
<evidence type="ECO:0000256" key="1">
    <source>
        <dbReference type="SAM" id="SignalP"/>
    </source>
</evidence>
<dbReference type="InterPro" id="IPR050570">
    <property type="entry name" value="Cell_wall_metabolism_enzyme"/>
</dbReference>
<dbReference type="CDD" id="cd12797">
    <property type="entry name" value="M23_peptidase"/>
    <property type="match status" value="1"/>
</dbReference>
<accession>A0ABP4VCM3</accession>
<feature type="domain" description="SH3b" evidence="2">
    <location>
        <begin position="265"/>
        <end position="326"/>
    </location>
</feature>
<dbReference type="SMART" id="SM00287">
    <property type="entry name" value="SH3b"/>
    <property type="match status" value="2"/>
</dbReference>
<dbReference type="InterPro" id="IPR003646">
    <property type="entry name" value="SH3-like_bac-type"/>
</dbReference>
<evidence type="ECO:0000313" key="4">
    <source>
        <dbReference type="Proteomes" id="UP001501138"/>
    </source>
</evidence>
<gene>
    <name evidence="3" type="ORF">GCM10009809_15670</name>
</gene>
<reference evidence="4" key="1">
    <citation type="journal article" date="2019" name="Int. J. Syst. Evol. Microbiol.">
        <title>The Global Catalogue of Microorganisms (GCM) 10K type strain sequencing project: providing services to taxonomists for standard genome sequencing and annotation.</title>
        <authorList>
            <consortium name="The Broad Institute Genomics Platform"/>
            <consortium name="The Broad Institute Genome Sequencing Center for Infectious Disease"/>
            <person name="Wu L."/>
            <person name="Ma J."/>
        </authorList>
    </citation>
    <scope>NUCLEOTIDE SEQUENCE [LARGE SCALE GENOMIC DNA]</scope>
    <source>
        <strain evidence="4">JCM 15589</strain>
    </source>
</reference>
<dbReference type="Gene3D" id="2.30.30.40">
    <property type="entry name" value="SH3 Domains"/>
    <property type="match status" value="2"/>
</dbReference>
<dbReference type="Pfam" id="PF01551">
    <property type="entry name" value="Peptidase_M23"/>
    <property type="match status" value="1"/>
</dbReference>
<comment type="caution">
    <text evidence="3">The sequence shown here is derived from an EMBL/GenBank/DDBJ whole genome shotgun (WGS) entry which is preliminary data.</text>
</comment>
<dbReference type="PANTHER" id="PTHR21666">
    <property type="entry name" value="PEPTIDASE-RELATED"/>
    <property type="match status" value="1"/>
</dbReference>
<dbReference type="EMBL" id="BAAAPM010000003">
    <property type="protein sequence ID" value="GAA1720890.1"/>
    <property type="molecule type" value="Genomic_DNA"/>
</dbReference>
<dbReference type="PROSITE" id="PS51781">
    <property type="entry name" value="SH3B"/>
    <property type="match status" value="1"/>
</dbReference>
<feature type="signal peptide" evidence="1">
    <location>
        <begin position="1"/>
        <end position="29"/>
    </location>
</feature>
<dbReference type="Pfam" id="PF08239">
    <property type="entry name" value="SH3_3"/>
    <property type="match status" value="2"/>
</dbReference>
<dbReference type="Gene3D" id="2.70.70.10">
    <property type="entry name" value="Glucose Permease (Domain IIA)"/>
    <property type="match status" value="1"/>
</dbReference>
<dbReference type="SUPFAM" id="SSF51261">
    <property type="entry name" value="Duplicated hybrid motif"/>
    <property type="match status" value="1"/>
</dbReference>
<keyword evidence="4" id="KW-1185">Reference proteome</keyword>
<dbReference type="PROSITE" id="PS51318">
    <property type="entry name" value="TAT"/>
    <property type="match status" value="1"/>
</dbReference>
<proteinExistence type="predicted"/>
<evidence type="ECO:0000313" key="3">
    <source>
        <dbReference type="EMBL" id="GAA1720890.1"/>
    </source>
</evidence>
<evidence type="ECO:0000259" key="2">
    <source>
        <dbReference type="PROSITE" id="PS51781"/>
    </source>
</evidence>
<name>A0ABP4VCM3_9MICO</name>
<keyword evidence="1" id="KW-0732">Signal</keyword>
<sequence length="326" mass="34837">MGARRTFTSGLVAAIALAVVAAGASTAAASPAAATGSVPGITRPLPDDSYGLSSYYGPRCMPIRGASTYHLGQDMGASRGTKVKAIRKGTVVKAGSAPGFGQVVVLRHSVDGRRIYTVHGHVVDGDRYVRTGQRVKQGQRIADVGSSGTSTSPHLHFEVWTDEYKGSGSTRDPITWMRAHGASLYAGAAWAYTRSVPSSCTYFTTGSVNLRTGPGTGYRVIRTVPVNRKLTAKPGDSSGAWRKVTRLGTVGWMHADYVSPWVTSLGTRYVSANGLRLRARPSTRSDVRATLSKGTAVSMIHPPKGDWVKVYVKGKFGYVAREYLRR</sequence>
<dbReference type="Proteomes" id="UP001501138">
    <property type="component" value="Unassembled WGS sequence"/>
</dbReference>
<dbReference type="PANTHER" id="PTHR21666:SF270">
    <property type="entry name" value="MUREIN HYDROLASE ACTIVATOR ENVC"/>
    <property type="match status" value="1"/>
</dbReference>
<organism evidence="3 4">
    <name type="scientific">Isoptericola hypogeus</name>
    <dbReference type="NCBI Taxonomy" id="300179"/>
    <lineage>
        <taxon>Bacteria</taxon>
        <taxon>Bacillati</taxon>
        <taxon>Actinomycetota</taxon>
        <taxon>Actinomycetes</taxon>
        <taxon>Micrococcales</taxon>
        <taxon>Promicromonosporaceae</taxon>
        <taxon>Isoptericola</taxon>
    </lineage>
</organism>
<dbReference type="InterPro" id="IPR011055">
    <property type="entry name" value="Dup_hybrid_motif"/>
</dbReference>